<gene>
    <name evidence="2" type="ORF">BN1050_00830</name>
</gene>
<dbReference type="HOGENOM" id="CLU_1249381_0_0_9"/>
<dbReference type="AlphaFoldDB" id="A0A078M1I0"/>
<accession>A0A078M1I0</accession>
<proteinExistence type="predicted"/>
<sequence length="221" mass="24310">MQMKKQLAVLVASAALLAACGDKEEKPNVKEPEEKVDTEQPAVEEGEQQVDAAFAIYEGEIVKVNGTSLEDMSLELKQVNSDEPIHIKAQPKTLLFENGGEALKFEDLKEGDRIHAYMDSKKPVVMIYPPQYTADVITVQKADEPNGIDVAKYNDQLENDTNTLKLNESDDTKITDEAGETLTWDDVKGANAVVFYGATTRSIPAQTTPDKIVVLKTTLQP</sequence>
<name>A0A078M1I0_9BACL</name>
<evidence type="ECO:0000313" key="2">
    <source>
        <dbReference type="EMBL" id="CEA01223.1"/>
    </source>
</evidence>
<feature type="region of interest" description="Disordered" evidence="1">
    <location>
        <begin position="21"/>
        <end position="47"/>
    </location>
</feature>
<protein>
    <recommendedName>
        <fullName evidence="3">Lipoprotein</fullName>
    </recommendedName>
</protein>
<dbReference type="EMBL" id="LN483074">
    <property type="protein sequence ID" value="CEA01223.1"/>
    <property type="molecule type" value="Genomic_DNA"/>
</dbReference>
<feature type="compositionally biased region" description="Basic and acidic residues" evidence="1">
    <location>
        <begin position="21"/>
        <end position="38"/>
    </location>
</feature>
<reference evidence="2" key="1">
    <citation type="submission" date="2014-07" db="EMBL/GenBank/DDBJ databases">
        <authorList>
            <person name="Urmite Genomes Urmite Genomes"/>
        </authorList>
    </citation>
    <scope>NUCLEOTIDE SEQUENCE</scope>
    <source>
        <strain evidence="2">13S34_air</strain>
    </source>
</reference>
<evidence type="ECO:0008006" key="3">
    <source>
        <dbReference type="Google" id="ProtNLM"/>
    </source>
</evidence>
<dbReference type="PATRIC" id="fig|1461583.4.peg.793"/>
<evidence type="ECO:0000256" key="1">
    <source>
        <dbReference type="SAM" id="MobiDB-lite"/>
    </source>
</evidence>
<dbReference type="PROSITE" id="PS51257">
    <property type="entry name" value="PROKAR_LIPOPROTEIN"/>
    <property type="match status" value="1"/>
</dbReference>
<organism evidence="2">
    <name type="scientific">Metalysinibacillus saudimassiliensis</name>
    <dbReference type="NCBI Taxonomy" id="1461583"/>
    <lineage>
        <taxon>Bacteria</taxon>
        <taxon>Bacillati</taxon>
        <taxon>Bacillota</taxon>
        <taxon>Bacilli</taxon>
        <taxon>Bacillales</taxon>
        <taxon>Caryophanaceae</taxon>
        <taxon>Metalysinibacillus</taxon>
    </lineage>
</organism>